<reference evidence="1 2" key="1">
    <citation type="submission" date="2020-08" db="EMBL/GenBank/DDBJ databases">
        <title>Sequencing the genomes of 1000 actinobacteria strains.</title>
        <authorList>
            <person name="Klenk H.-P."/>
        </authorList>
    </citation>
    <scope>NUCLEOTIDE SEQUENCE [LARGE SCALE GENOMIC DNA]</scope>
    <source>
        <strain evidence="1 2">DSM 45584</strain>
    </source>
</reference>
<dbReference type="AlphaFoldDB" id="A0A840QD66"/>
<evidence type="ECO:0000313" key="1">
    <source>
        <dbReference type="EMBL" id="MBB5156578.1"/>
    </source>
</evidence>
<organism evidence="1 2">
    <name type="scientific">Saccharopolyspora phatthalungensis</name>
    <dbReference type="NCBI Taxonomy" id="664693"/>
    <lineage>
        <taxon>Bacteria</taxon>
        <taxon>Bacillati</taxon>
        <taxon>Actinomycetota</taxon>
        <taxon>Actinomycetes</taxon>
        <taxon>Pseudonocardiales</taxon>
        <taxon>Pseudonocardiaceae</taxon>
        <taxon>Saccharopolyspora</taxon>
    </lineage>
</organism>
<sequence>MSVYFVIVTGLNREYAPFGYVVGSLLSRSLFGAKRTGSVDAWPVISRDIGLPVSLEIAHGGGRTAVIPDYSPNCG</sequence>
<evidence type="ECO:0000313" key="2">
    <source>
        <dbReference type="Proteomes" id="UP000584374"/>
    </source>
</evidence>
<accession>A0A840QD66</accession>
<dbReference type="RefSeq" id="WP_184727693.1">
    <property type="nucleotide sequence ID" value="NZ_JACHIW010000001.1"/>
</dbReference>
<name>A0A840QD66_9PSEU</name>
<proteinExistence type="predicted"/>
<keyword evidence="2" id="KW-1185">Reference proteome</keyword>
<protein>
    <submittedName>
        <fullName evidence="1">Uncharacterized protein</fullName>
    </submittedName>
</protein>
<comment type="caution">
    <text evidence="1">The sequence shown here is derived from an EMBL/GenBank/DDBJ whole genome shotgun (WGS) entry which is preliminary data.</text>
</comment>
<dbReference type="EMBL" id="JACHIW010000001">
    <property type="protein sequence ID" value="MBB5156578.1"/>
    <property type="molecule type" value="Genomic_DNA"/>
</dbReference>
<gene>
    <name evidence="1" type="ORF">BJ970_004112</name>
</gene>
<dbReference type="Proteomes" id="UP000584374">
    <property type="component" value="Unassembled WGS sequence"/>
</dbReference>